<dbReference type="InterPro" id="IPR001466">
    <property type="entry name" value="Beta-lactam-related"/>
</dbReference>
<evidence type="ECO:0000259" key="2">
    <source>
        <dbReference type="Pfam" id="PF00144"/>
    </source>
</evidence>
<dbReference type="Gene3D" id="3.40.710.10">
    <property type="entry name" value="DD-peptidase/beta-lactamase superfamily"/>
    <property type="match status" value="1"/>
</dbReference>
<feature type="signal peptide" evidence="1">
    <location>
        <begin position="1"/>
        <end position="20"/>
    </location>
</feature>
<dbReference type="OrthoDB" id="10250282at2759"/>
<sequence>MFSRQLLLALLSLSASPILADFLGPRYPPPTDLTSKESQVIAGWDNLTETLQGYLKIDPDEDPVLGTLKNITFSVGLFSTRDDGAASKFQFHYNSPKTKAAKYGTKKVDGDTLYGIASVTKLFTVYSALMNLDPIDWERPLTYFFPQLADTAKEARDNPAEHIQWDKITPLALANQISGVPRDGWPLFTAGEKISGDTAALGLPHLNFQKDPQLSTMPCTNISDPNIMSCADGYDDYVESQENRPPTFLPWASPAYANTGFILLGAILQNLTGKSLDEQFSGDIFDPLGMSRTYTEAPPKDKWDNAVIPVNNYTELEMAYLLSPDPAKSSGTLMSTVNDLTKFGTSILNYTLIPGNVTRKWMKPHTHTARLDYSVGGPWEIPRYVHPETGLVIDLYTKSGDAGLFSSFLVLVPDFEIGFSVLAATSDSSLRALVAGRIGDAVVSALMPALLDQAATEAERNYGGTYVSTTEGLNSSITITRNKTEGAPPGLTMSRFISNGTDYLLAETKASGTPNDPDSMPNRLVPTVVDEKSGRVAMRALTAVDAPKRSKGTISALLSADWTSAGSATYGALDMGLYIFDLDDDGKAIEVSPVAFRTTLKRKD</sequence>
<accession>A0A9W9BNY2</accession>
<gene>
    <name evidence="4" type="ORF">N0V84_006850</name>
</gene>
<keyword evidence="1" id="KW-0732">Signal</keyword>
<dbReference type="SUPFAM" id="SSF56601">
    <property type="entry name" value="beta-lactamase/transpeptidase-like"/>
    <property type="match status" value="1"/>
</dbReference>
<evidence type="ECO:0000256" key="1">
    <source>
        <dbReference type="SAM" id="SignalP"/>
    </source>
</evidence>
<dbReference type="PANTHER" id="PTHR22935:SF97">
    <property type="entry name" value="BETA-LACTAMASE-RELATED DOMAIN-CONTAINING PROTEIN"/>
    <property type="match status" value="1"/>
</dbReference>
<feature type="domain" description="Beta-lactamase-like ARB-00930-like C-terminal" evidence="3">
    <location>
        <begin position="454"/>
        <end position="603"/>
    </location>
</feature>
<protein>
    <recommendedName>
        <fullName evidence="6">Beta-lactamase-related domain-containing protein</fullName>
    </recommendedName>
</protein>
<dbReference type="AlphaFoldDB" id="A0A9W9BNY2"/>
<dbReference type="Pfam" id="PF26335">
    <property type="entry name" value="ARB_00930_C"/>
    <property type="match status" value="1"/>
</dbReference>
<feature type="chain" id="PRO_5040796741" description="Beta-lactamase-related domain-containing protein" evidence="1">
    <location>
        <begin position="21"/>
        <end position="604"/>
    </location>
</feature>
<dbReference type="Proteomes" id="UP001140502">
    <property type="component" value="Unassembled WGS sequence"/>
</dbReference>
<evidence type="ECO:0000313" key="4">
    <source>
        <dbReference type="EMBL" id="KAJ4318427.1"/>
    </source>
</evidence>
<proteinExistence type="predicted"/>
<organism evidence="4 5">
    <name type="scientific">Fusarium piperis</name>
    <dbReference type="NCBI Taxonomy" id="1435070"/>
    <lineage>
        <taxon>Eukaryota</taxon>
        <taxon>Fungi</taxon>
        <taxon>Dikarya</taxon>
        <taxon>Ascomycota</taxon>
        <taxon>Pezizomycotina</taxon>
        <taxon>Sordariomycetes</taxon>
        <taxon>Hypocreomycetidae</taxon>
        <taxon>Hypocreales</taxon>
        <taxon>Nectriaceae</taxon>
        <taxon>Fusarium</taxon>
        <taxon>Fusarium solani species complex</taxon>
    </lineage>
</organism>
<evidence type="ECO:0000313" key="5">
    <source>
        <dbReference type="Proteomes" id="UP001140502"/>
    </source>
</evidence>
<dbReference type="EMBL" id="JAPEUR010000141">
    <property type="protein sequence ID" value="KAJ4318427.1"/>
    <property type="molecule type" value="Genomic_DNA"/>
</dbReference>
<dbReference type="InterPro" id="IPR058664">
    <property type="entry name" value="ARB_00930-like_C"/>
</dbReference>
<feature type="domain" description="Beta-lactamase-related" evidence="2">
    <location>
        <begin position="101"/>
        <end position="430"/>
    </location>
</feature>
<dbReference type="Pfam" id="PF00144">
    <property type="entry name" value="Beta-lactamase"/>
    <property type="match status" value="1"/>
</dbReference>
<name>A0A9W9BNY2_9HYPO</name>
<dbReference type="InterPro" id="IPR051478">
    <property type="entry name" value="Beta-lactamase-like_AB/R"/>
</dbReference>
<comment type="caution">
    <text evidence="4">The sequence shown here is derived from an EMBL/GenBank/DDBJ whole genome shotgun (WGS) entry which is preliminary data.</text>
</comment>
<dbReference type="InterPro" id="IPR012338">
    <property type="entry name" value="Beta-lactam/transpept-like"/>
</dbReference>
<keyword evidence="5" id="KW-1185">Reference proteome</keyword>
<evidence type="ECO:0000259" key="3">
    <source>
        <dbReference type="Pfam" id="PF26335"/>
    </source>
</evidence>
<evidence type="ECO:0008006" key="6">
    <source>
        <dbReference type="Google" id="ProtNLM"/>
    </source>
</evidence>
<reference evidence="4" key="1">
    <citation type="submission" date="2022-10" db="EMBL/GenBank/DDBJ databases">
        <title>Tapping the CABI collections for fungal endophytes: first genome assemblies for Collariella, Neodidymelliopsis, Ascochyta clinopodiicola, Didymella pomorum, Didymosphaeria variabile, Neocosmospora piperis and Neocucurbitaria cava.</title>
        <authorList>
            <person name="Hill R."/>
        </authorList>
    </citation>
    <scope>NUCLEOTIDE SEQUENCE</scope>
    <source>
        <strain evidence="4">IMI 366586</strain>
    </source>
</reference>
<dbReference type="PANTHER" id="PTHR22935">
    <property type="entry name" value="PENICILLIN-BINDING PROTEIN"/>
    <property type="match status" value="1"/>
</dbReference>